<reference evidence="3 4" key="1">
    <citation type="submission" date="2015-12" db="EMBL/GenBank/DDBJ databases">
        <title>Diversity of Burkholderia near neighbor genomes.</title>
        <authorList>
            <person name="Sahl J."/>
            <person name="Wagner D."/>
            <person name="Keim P."/>
        </authorList>
    </citation>
    <scope>NUCLEOTIDE SEQUENCE [LARGE SCALE GENOMIC DNA]</scope>
    <source>
        <strain evidence="3 4">BDU6</strain>
    </source>
</reference>
<dbReference type="Gene3D" id="2.20.110.10">
    <property type="entry name" value="Histone H3 K4-specific methyltransferase SET7/9 N-terminal domain"/>
    <property type="match status" value="2"/>
</dbReference>
<dbReference type="AlphaFoldDB" id="A0A1B4FEY6"/>
<evidence type="ECO:0000256" key="2">
    <source>
        <dbReference type="SAM" id="SignalP"/>
    </source>
</evidence>
<feature type="region of interest" description="Disordered" evidence="1">
    <location>
        <begin position="331"/>
        <end position="356"/>
    </location>
</feature>
<dbReference type="EMBL" id="CP013386">
    <property type="protein sequence ID" value="AOJ02237.1"/>
    <property type="molecule type" value="Genomic_DNA"/>
</dbReference>
<name>A0A1B4FEY6_9BURK</name>
<dbReference type="SUPFAM" id="SSF82185">
    <property type="entry name" value="Histone H3 K4-specific methyltransferase SET7/9 N-terminal domain"/>
    <property type="match status" value="1"/>
</dbReference>
<keyword evidence="2" id="KW-0732">Signal</keyword>
<dbReference type="RefSeq" id="WP_059598001.1">
    <property type="nucleotide sequence ID" value="NZ_CP013386.1"/>
</dbReference>
<evidence type="ECO:0000313" key="4">
    <source>
        <dbReference type="Proteomes" id="UP000062519"/>
    </source>
</evidence>
<protein>
    <recommendedName>
        <fullName evidence="5">MORN repeat-containing protein</fullName>
    </recommendedName>
</protein>
<evidence type="ECO:0000256" key="1">
    <source>
        <dbReference type="SAM" id="MobiDB-lite"/>
    </source>
</evidence>
<organism evidence="3 4">
    <name type="scientific">Burkholderia mayonis</name>
    <dbReference type="NCBI Taxonomy" id="1385591"/>
    <lineage>
        <taxon>Bacteria</taxon>
        <taxon>Pseudomonadati</taxon>
        <taxon>Pseudomonadota</taxon>
        <taxon>Betaproteobacteria</taxon>
        <taxon>Burkholderiales</taxon>
        <taxon>Burkholderiaceae</taxon>
        <taxon>Burkholderia</taxon>
        <taxon>pseudomallei group</taxon>
    </lineage>
</organism>
<evidence type="ECO:0008006" key="5">
    <source>
        <dbReference type="Google" id="ProtNLM"/>
    </source>
</evidence>
<feature type="chain" id="PRO_5015307625" description="MORN repeat-containing protein" evidence="2">
    <location>
        <begin position="23"/>
        <end position="397"/>
    </location>
</feature>
<keyword evidence="4" id="KW-1185">Reference proteome</keyword>
<feature type="compositionally biased region" description="Low complexity" evidence="1">
    <location>
        <begin position="338"/>
        <end position="354"/>
    </location>
</feature>
<feature type="signal peptide" evidence="2">
    <location>
        <begin position="1"/>
        <end position="22"/>
    </location>
</feature>
<sequence>MKVPNCRYPLILSSLVAALALAGCKGDVLDYRNAQIVNGKVYAGDANKPFSGTLTNVPSGIVLESQSGFRKVVASIERVLPALTYDYVRSVGIDYFPTDLRIPVPVYCDTHVDNGILDGNAVCKAPNTDNVRLEMAFKGGRPDGQLTIYTPDGVSQKLATIAFRDGEPDGRQEIYSPTTHRLVHASNWTKGAPEGQEEGFDENTGNRILIATYVNGQVNGPFTRYAADGKQITYRAIFVNGKPEGTEETYDPMTGKLTGRAEYTNGLLNGTVKRWNADGKLVYEKDYQNGQESLPAPAVTACLDRRYTAFYRSGDLRENVNSEQRNRWEAECKEESRGSASSTRRSESAATTSSSDDEICVSIWTAAFHRENGDDAIVTADQLGEWRSWCKDGKRPS</sequence>
<accession>A0A1B4FEY6</accession>
<dbReference type="Proteomes" id="UP000062519">
    <property type="component" value="Chromosome 1"/>
</dbReference>
<gene>
    <name evidence="3" type="ORF">WS70_10710</name>
</gene>
<proteinExistence type="predicted"/>
<evidence type="ECO:0000313" key="3">
    <source>
        <dbReference type="EMBL" id="AOJ02237.1"/>
    </source>
</evidence>
<dbReference type="KEGG" id="buu:WS70_10710"/>
<dbReference type="PROSITE" id="PS51257">
    <property type="entry name" value="PROKAR_LIPOPROTEIN"/>
    <property type="match status" value="1"/>
</dbReference>